<gene>
    <name evidence="1" type="ORF">VNO77_01052</name>
</gene>
<keyword evidence="2" id="KW-1185">Reference proteome</keyword>
<dbReference type="EMBL" id="JAYMYQ010000001">
    <property type="protein sequence ID" value="KAK7359106.1"/>
    <property type="molecule type" value="Genomic_DNA"/>
</dbReference>
<protein>
    <submittedName>
        <fullName evidence="1">Uncharacterized protein</fullName>
    </submittedName>
</protein>
<comment type="caution">
    <text evidence="1">The sequence shown here is derived from an EMBL/GenBank/DDBJ whole genome shotgun (WGS) entry which is preliminary data.</text>
</comment>
<accession>A0AAN9R4Y7</accession>
<proteinExistence type="predicted"/>
<name>A0AAN9R4Y7_CANGL</name>
<evidence type="ECO:0000313" key="2">
    <source>
        <dbReference type="Proteomes" id="UP001367508"/>
    </source>
</evidence>
<organism evidence="1 2">
    <name type="scientific">Canavalia gladiata</name>
    <name type="common">Sword bean</name>
    <name type="synonym">Dolichos gladiatus</name>
    <dbReference type="NCBI Taxonomy" id="3824"/>
    <lineage>
        <taxon>Eukaryota</taxon>
        <taxon>Viridiplantae</taxon>
        <taxon>Streptophyta</taxon>
        <taxon>Embryophyta</taxon>
        <taxon>Tracheophyta</taxon>
        <taxon>Spermatophyta</taxon>
        <taxon>Magnoliopsida</taxon>
        <taxon>eudicotyledons</taxon>
        <taxon>Gunneridae</taxon>
        <taxon>Pentapetalae</taxon>
        <taxon>rosids</taxon>
        <taxon>fabids</taxon>
        <taxon>Fabales</taxon>
        <taxon>Fabaceae</taxon>
        <taxon>Papilionoideae</taxon>
        <taxon>50 kb inversion clade</taxon>
        <taxon>NPAAA clade</taxon>
        <taxon>indigoferoid/millettioid clade</taxon>
        <taxon>Phaseoleae</taxon>
        <taxon>Canavalia</taxon>
    </lineage>
</organism>
<dbReference type="Proteomes" id="UP001367508">
    <property type="component" value="Unassembled WGS sequence"/>
</dbReference>
<sequence>MCLICMDNVKLINVCNVILLKLNVFSTQLFDSKQPKLFENFVILIAHRRRAFLCLARFMGEQYSANTSRLDSQRGIWATVWKMTFVYNLVK</sequence>
<dbReference type="AlphaFoldDB" id="A0AAN9R4Y7"/>
<reference evidence="1 2" key="1">
    <citation type="submission" date="2024-01" db="EMBL/GenBank/DDBJ databases">
        <title>The genomes of 5 underutilized Papilionoideae crops provide insights into root nodulation and disease resistanc.</title>
        <authorList>
            <person name="Jiang F."/>
        </authorList>
    </citation>
    <scope>NUCLEOTIDE SEQUENCE [LARGE SCALE GENOMIC DNA]</scope>
    <source>
        <strain evidence="1">LVBAO_FW01</strain>
        <tissue evidence="1">Leaves</tissue>
    </source>
</reference>
<evidence type="ECO:0000313" key="1">
    <source>
        <dbReference type="EMBL" id="KAK7359106.1"/>
    </source>
</evidence>